<name>A0AAN7Q266_9COLE</name>
<dbReference type="Proteomes" id="UP001353858">
    <property type="component" value="Unassembled WGS sequence"/>
</dbReference>
<evidence type="ECO:0000313" key="3">
    <source>
        <dbReference type="Proteomes" id="UP001353858"/>
    </source>
</evidence>
<dbReference type="Pfam" id="PF10545">
    <property type="entry name" value="MADF_DNA_bdg"/>
    <property type="match status" value="1"/>
</dbReference>
<proteinExistence type="predicted"/>
<dbReference type="InterPro" id="IPR006578">
    <property type="entry name" value="MADF-dom"/>
</dbReference>
<dbReference type="AlphaFoldDB" id="A0AAN7Q266"/>
<organism evidence="2 3">
    <name type="scientific">Aquatica leii</name>
    <dbReference type="NCBI Taxonomy" id="1421715"/>
    <lineage>
        <taxon>Eukaryota</taxon>
        <taxon>Metazoa</taxon>
        <taxon>Ecdysozoa</taxon>
        <taxon>Arthropoda</taxon>
        <taxon>Hexapoda</taxon>
        <taxon>Insecta</taxon>
        <taxon>Pterygota</taxon>
        <taxon>Neoptera</taxon>
        <taxon>Endopterygota</taxon>
        <taxon>Coleoptera</taxon>
        <taxon>Polyphaga</taxon>
        <taxon>Elateriformia</taxon>
        <taxon>Elateroidea</taxon>
        <taxon>Lampyridae</taxon>
        <taxon>Luciolinae</taxon>
        <taxon>Aquatica</taxon>
    </lineage>
</organism>
<evidence type="ECO:0000259" key="1">
    <source>
        <dbReference type="PROSITE" id="PS51029"/>
    </source>
</evidence>
<gene>
    <name evidence="2" type="ORF">RN001_006061</name>
</gene>
<protein>
    <recommendedName>
        <fullName evidence="1">MADF domain-containing protein</fullName>
    </recommendedName>
</protein>
<keyword evidence="3" id="KW-1185">Reference proteome</keyword>
<dbReference type="PROSITE" id="PS51029">
    <property type="entry name" value="MADF"/>
    <property type="match status" value="1"/>
</dbReference>
<dbReference type="PANTHER" id="PTHR21505:SF8">
    <property type="entry name" value="DPT-YFP REPRESSOR BY OVEREXPRESSION, ISOFORM D-RELATED"/>
    <property type="match status" value="1"/>
</dbReference>
<accession>A0AAN7Q266</accession>
<dbReference type="EMBL" id="JARPUR010000002">
    <property type="protein sequence ID" value="KAK4882742.1"/>
    <property type="molecule type" value="Genomic_DNA"/>
</dbReference>
<feature type="domain" description="MADF" evidence="1">
    <location>
        <begin position="12"/>
        <end position="104"/>
    </location>
</feature>
<dbReference type="PANTHER" id="PTHR21505">
    <property type="entry name" value="MADF DOMAIN-CONTAINING PROTEIN-RELATED"/>
    <property type="match status" value="1"/>
</dbReference>
<sequence>MASRNRNPILEQFVEIYKSEPCFGRVKSKEYHDRDKRSQAYGKLIIKLKKLERRKDDVISKINTLRSNVKREKKNTVNLKSGASSDDIYKSTLRSMPFFLGRSIAMKLRSLDKRQRLIAKNIIDYNLFDAEMGNLNTEAILKRQSFTFVSSPTPSLSGTPSPSPSLSLVQKY</sequence>
<reference evidence="3" key="1">
    <citation type="submission" date="2023-01" db="EMBL/GenBank/DDBJ databases">
        <title>Key to firefly adult light organ development and bioluminescence: homeobox transcription factors regulate luciferase expression and transportation to peroxisome.</title>
        <authorList>
            <person name="Fu X."/>
        </authorList>
    </citation>
    <scope>NUCLEOTIDE SEQUENCE [LARGE SCALE GENOMIC DNA]</scope>
</reference>
<evidence type="ECO:0000313" key="2">
    <source>
        <dbReference type="EMBL" id="KAK4882742.1"/>
    </source>
</evidence>
<comment type="caution">
    <text evidence="2">The sequence shown here is derived from an EMBL/GenBank/DDBJ whole genome shotgun (WGS) entry which is preliminary data.</text>
</comment>